<dbReference type="EMBL" id="LASV01000048">
    <property type="protein sequence ID" value="KKA24791.1"/>
    <property type="molecule type" value="Genomic_DNA"/>
</dbReference>
<dbReference type="SUPFAM" id="SSF48403">
    <property type="entry name" value="Ankyrin repeat"/>
    <property type="match status" value="1"/>
</dbReference>
<keyword evidence="2 3" id="KW-0040">ANK repeat</keyword>
<comment type="caution">
    <text evidence="4">The sequence shown here is derived from an EMBL/GenBank/DDBJ whole genome shotgun (WGS) entry which is preliminary data.</text>
</comment>
<evidence type="ECO:0000256" key="2">
    <source>
        <dbReference type="ARBA" id="ARBA00023043"/>
    </source>
</evidence>
<keyword evidence="5" id="KW-1185">Reference proteome</keyword>
<sequence length="583" mass="64629">MCLAARTRLTLSRQGYSHMEVVGGVASLAQLTVLAVQTYKVAAQLTRTYRDAPHELSRVVDRLKILRCELDLLSYLEEQAAAGDELPLLPAEAAALEQALQSADAVIRRIYKSLDNLGSAKMNLKSRMSWALKDKERVEGHLANLQQVDASLGNVLQLVNMFRLSFHSWKMVTSLRQGATASDEKETCPVPPGRTVADILDRNPQFWNAFWGSWRSPESLWLTWLGLHVIVTTYGNALHKTINITARIGPYRFLGMRSLCLHLGIRYFSLGGLGLSLLGGALMFKNVVPDTAEIITSSKRGDVQAVRALLDTCRASPHDVTPSNYGPMQYAIESGSLELVQLLCARGADVNTPFGSYETSPLEWAFCYRHIEIARFLISRGARLDYVSSRGWTPVFELFWPSKEDQPSPEFLHLLCANSFADFDVQDSSGWTCLHRAAAYGTAADVRELLRVGASPLITTHSLGWTPVFCAARFCNTATLAELARHLQPSFIYSTDARGWTLLHVAVDAGDFDTMYLVLQLGADPHQTAKIDGEWVTPTELARRGGPKVFQMYVDALEETGFDIYGVEDDADEKGEIYWAAEG</sequence>
<dbReference type="InterPro" id="IPR002110">
    <property type="entry name" value="Ankyrin_rpt"/>
</dbReference>
<dbReference type="GeneID" id="25313501"/>
<gene>
    <name evidence="4" type="ORF">T310_1150</name>
</gene>
<dbReference type="OrthoDB" id="366390at2759"/>
<dbReference type="RefSeq" id="XP_013331403.1">
    <property type="nucleotide sequence ID" value="XM_013475949.1"/>
</dbReference>
<dbReference type="AlphaFoldDB" id="A0A0F4Z3Y5"/>
<dbReference type="PROSITE" id="PS50088">
    <property type="entry name" value="ANK_REPEAT"/>
    <property type="match status" value="3"/>
</dbReference>
<dbReference type="SMART" id="SM00248">
    <property type="entry name" value="ANK"/>
    <property type="match status" value="5"/>
</dbReference>
<dbReference type="Proteomes" id="UP000053958">
    <property type="component" value="Unassembled WGS sequence"/>
</dbReference>
<proteinExistence type="predicted"/>
<dbReference type="PROSITE" id="PS50297">
    <property type="entry name" value="ANK_REP_REGION"/>
    <property type="match status" value="2"/>
</dbReference>
<evidence type="ECO:0000256" key="1">
    <source>
        <dbReference type="ARBA" id="ARBA00022737"/>
    </source>
</evidence>
<evidence type="ECO:0000256" key="3">
    <source>
        <dbReference type="PROSITE-ProRule" id="PRU00023"/>
    </source>
</evidence>
<evidence type="ECO:0000313" key="4">
    <source>
        <dbReference type="EMBL" id="KKA24791.1"/>
    </source>
</evidence>
<feature type="repeat" description="ANK" evidence="3">
    <location>
        <begin position="357"/>
        <end position="389"/>
    </location>
</feature>
<dbReference type="InterPro" id="IPR036770">
    <property type="entry name" value="Ankyrin_rpt-contain_sf"/>
</dbReference>
<accession>A0A0F4Z3Y5</accession>
<dbReference type="Gene3D" id="1.25.40.20">
    <property type="entry name" value="Ankyrin repeat-containing domain"/>
    <property type="match status" value="2"/>
</dbReference>
<name>A0A0F4Z3Y5_RASE3</name>
<keyword evidence="1" id="KW-0677">Repeat</keyword>
<evidence type="ECO:0000313" key="5">
    <source>
        <dbReference type="Proteomes" id="UP000053958"/>
    </source>
</evidence>
<reference evidence="4 5" key="1">
    <citation type="submission" date="2015-04" db="EMBL/GenBank/DDBJ databases">
        <authorList>
            <person name="Heijne W.H."/>
            <person name="Fedorova N.D."/>
            <person name="Nierman W.C."/>
            <person name="Vollebregt A.W."/>
            <person name="Zhao Z."/>
            <person name="Wu L."/>
            <person name="Kumar M."/>
            <person name="Stam H."/>
            <person name="van den Berg M.A."/>
            <person name="Pel H.J."/>
        </authorList>
    </citation>
    <scope>NUCLEOTIDE SEQUENCE [LARGE SCALE GENOMIC DNA]</scope>
    <source>
        <strain evidence="4 5">CBS 393.64</strain>
    </source>
</reference>
<feature type="repeat" description="ANK" evidence="3">
    <location>
        <begin position="323"/>
        <end position="351"/>
    </location>
</feature>
<organism evidence="4 5">
    <name type="scientific">Rasamsonia emersonii (strain ATCC 16479 / CBS 393.64 / IMI 116815)</name>
    <dbReference type="NCBI Taxonomy" id="1408163"/>
    <lineage>
        <taxon>Eukaryota</taxon>
        <taxon>Fungi</taxon>
        <taxon>Dikarya</taxon>
        <taxon>Ascomycota</taxon>
        <taxon>Pezizomycotina</taxon>
        <taxon>Eurotiomycetes</taxon>
        <taxon>Eurotiomycetidae</taxon>
        <taxon>Eurotiales</taxon>
        <taxon>Trichocomaceae</taxon>
        <taxon>Rasamsonia</taxon>
    </lineage>
</organism>
<feature type="repeat" description="ANK" evidence="3">
    <location>
        <begin position="498"/>
        <end position="530"/>
    </location>
</feature>
<dbReference type="PANTHER" id="PTHR24171">
    <property type="entry name" value="ANKYRIN REPEAT DOMAIN-CONTAINING PROTEIN 39-RELATED"/>
    <property type="match status" value="1"/>
</dbReference>
<dbReference type="STRING" id="1408163.A0A0F4Z3Y5"/>
<dbReference type="Pfam" id="PF12796">
    <property type="entry name" value="Ank_2"/>
    <property type="match status" value="2"/>
</dbReference>
<protein>
    <submittedName>
        <fullName evidence="4">Uncharacterized protein</fullName>
    </submittedName>
</protein>